<reference evidence="1" key="1">
    <citation type="submission" date="2023-03" db="UniProtKB">
        <authorList>
            <consortium name="EnsemblPlants"/>
        </authorList>
    </citation>
    <scope>IDENTIFICATION</scope>
</reference>
<dbReference type="AlphaFoldDB" id="A0A9I9EI76"/>
<protein>
    <submittedName>
        <fullName evidence="1">Uncharacterized protein</fullName>
    </submittedName>
</protein>
<sequence length="37" mass="4337">MKIRELVLPDLMRFMENLVQMGHPQLLGKVEISLLML</sequence>
<dbReference type="EnsemblPlants" id="MELO3C020335.2.1">
    <property type="protein sequence ID" value="MELO3C020335.2.1"/>
    <property type="gene ID" value="MELO3C020335.2"/>
</dbReference>
<organism evidence="1">
    <name type="scientific">Cucumis melo</name>
    <name type="common">Muskmelon</name>
    <dbReference type="NCBI Taxonomy" id="3656"/>
    <lineage>
        <taxon>Eukaryota</taxon>
        <taxon>Viridiplantae</taxon>
        <taxon>Streptophyta</taxon>
        <taxon>Embryophyta</taxon>
        <taxon>Tracheophyta</taxon>
        <taxon>Spermatophyta</taxon>
        <taxon>Magnoliopsida</taxon>
        <taxon>eudicotyledons</taxon>
        <taxon>Gunneridae</taxon>
        <taxon>Pentapetalae</taxon>
        <taxon>rosids</taxon>
        <taxon>fabids</taxon>
        <taxon>Cucurbitales</taxon>
        <taxon>Cucurbitaceae</taxon>
        <taxon>Benincaseae</taxon>
        <taxon>Cucumis</taxon>
    </lineage>
</organism>
<dbReference type="Gramene" id="MELO3C020335.2.1">
    <property type="protein sequence ID" value="MELO3C020335.2.1"/>
    <property type="gene ID" value="MELO3C020335.2"/>
</dbReference>
<dbReference type="EnsemblPlants" id="MELO3C000416.2.1">
    <property type="protein sequence ID" value="MELO3C000416.2.1"/>
    <property type="gene ID" value="MELO3C000416.2"/>
</dbReference>
<name>A0A9I9EI76_CUCME</name>
<evidence type="ECO:0000313" key="1">
    <source>
        <dbReference type="EnsemblPlants" id="MELO3C034088.2.1"/>
    </source>
</evidence>
<dbReference type="Gramene" id="MELO3C000416.2.1">
    <property type="protein sequence ID" value="MELO3C000416.2.1"/>
    <property type="gene ID" value="MELO3C000416.2"/>
</dbReference>
<dbReference type="EnsemblPlants" id="MELO3C034088.2.1">
    <property type="protein sequence ID" value="MELO3C034088.2.1"/>
    <property type="gene ID" value="MELO3C034088.2"/>
</dbReference>
<proteinExistence type="predicted"/>
<dbReference type="Gramene" id="MELO3C034088.2.1">
    <property type="protein sequence ID" value="MELO3C034088.2.1"/>
    <property type="gene ID" value="MELO3C034088.2"/>
</dbReference>
<accession>A0A9I9EI76</accession>